<organism evidence="3 4">
    <name type="scientific">Nonomuraea polychroma</name>
    <dbReference type="NCBI Taxonomy" id="46176"/>
    <lineage>
        <taxon>Bacteria</taxon>
        <taxon>Bacillati</taxon>
        <taxon>Actinomycetota</taxon>
        <taxon>Actinomycetes</taxon>
        <taxon>Streptosporangiales</taxon>
        <taxon>Streptosporangiaceae</taxon>
        <taxon>Nonomuraea</taxon>
    </lineage>
</organism>
<dbReference type="GO" id="GO:0016740">
    <property type="term" value="F:transferase activity"/>
    <property type="evidence" value="ECO:0007669"/>
    <property type="project" value="UniProtKB-KW"/>
</dbReference>
<dbReference type="InterPro" id="IPR029044">
    <property type="entry name" value="Nucleotide-diphossugar_trans"/>
</dbReference>
<sequence length="167" mass="17865">MSRPYVTVIVVAHDGARWLGDTLRALAAQSRRPDRVAGVDNGSRDGSADLLAQTLGSGNVISLPRSTAFAESVAEALDRMPSRGPDEWIWLLHDDCAPDRHALEALLTAAAHDPKAAVLGPKLRDWLDRRRLLEVGVTMGVPAIGTRVSCEPRSRGRGRTGSDSAPA</sequence>
<keyword evidence="4" id="KW-1185">Reference proteome</keyword>
<evidence type="ECO:0000313" key="3">
    <source>
        <dbReference type="EMBL" id="RVX47444.1"/>
    </source>
</evidence>
<evidence type="ECO:0000313" key="4">
    <source>
        <dbReference type="Proteomes" id="UP000284824"/>
    </source>
</evidence>
<dbReference type="Pfam" id="PF00535">
    <property type="entry name" value="Glycos_transf_2"/>
    <property type="match status" value="1"/>
</dbReference>
<dbReference type="AlphaFoldDB" id="A0A438MNM5"/>
<dbReference type="RefSeq" id="WP_241564692.1">
    <property type="nucleotide sequence ID" value="NZ_SAUN01000001.1"/>
</dbReference>
<dbReference type="Proteomes" id="UP000284824">
    <property type="component" value="Unassembled WGS sequence"/>
</dbReference>
<accession>A0A438MNM5</accession>
<name>A0A438MNM5_9ACTN</name>
<gene>
    <name evidence="3" type="ORF">EDD27_10378</name>
</gene>
<feature type="domain" description="Glycosyltransferase 2-like" evidence="2">
    <location>
        <begin position="7"/>
        <end position="120"/>
    </location>
</feature>
<comment type="caution">
    <text evidence="3">The sequence shown here is derived from an EMBL/GenBank/DDBJ whole genome shotgun (WGS) entry which is preliminary data.</text>
</comment>
<feature type="region of interest" description="Disordered" evidence="1">
    <location>
        <begin position="148"/>
        <end position="167"/>
    </location>
</feature>
<dbReference type="InterPro" id="IPR050834">
    <property type="entry name" value="Glycosyltransf_2"/>
</dbReference>
<keyword evidence="3" id="KW-0808">Transferase</keyword>
<dbReference type="SUPFAM" id="SSF53448">
    <property type="entry name" value="Nucleotide-diphospho-sugar transferases"/>
    <property type="match status" value="1"/>
</dbReference>
<proteinExistence type="predicted"/>
<evidence type="ECO:0000259" key="2">
    <source>
        <dbReference type="Pfam" id="PF00535"/>
    </source>
</evidence>
<dbReference type="InterPro" id="IPR001173">
    <property type="entry name" value="Glyco_trans_2-like"/>
</dbReference>
<dbReference type="PANTHER" id="PTHR43685">
    <property type="entry name" value="GLYCOSYLTRANSFERASE"/>
    <property type="match status" value="1"/>
</dbReference>
<protein>
    <submittedName>
        <fullName evidence="3">Glycosyl transferase family 2</fullName>
    </submittedName>
</protein>
<dbReference type="Gene3D" id="3.90.550.10">
    <property type="entry name" value="Spore Coat Polysaccharide Biosynthesis Protein SpsA, Chain A"/>
    <property type="match status" value="1"/>
</dbReference>
<evidence type="ECO:0000256" key="1">
    <source>
        <dbReference type="SAM" id="MobiDB-lite"/>
    </source>
</evidence>
<dbReference type="EMBL" id="SAUN01000001">
    <property type="protein sequence ID" value="RVX47444.1"/>
    <property type="molecule type" value="Genomic_DNA"/>
</dbReference>
<dbReference type="PANTHER" id="PTHR43685:SF3">
    <property type="entry name" value="SLR2126 PROTEIN"/>
    <property type="match status" value="1"/>
</dbReference>
<reference evidence="3 4" key="1">
    <citation type="submission" date="2019-01" db="EMBL/GenBank/DDBJ databases">
        <title>Sequencing the genomes of 1000 actinobacteria strains.</title>
        <authorList>
            <person name="Klenk H.-P."/>
        </authorList>
    </citation>
    <scope>NUCLEOTIDE SEQUENCE [LARGE SCALE GENOMIC DNA]</scope>
    <source>
        <strain evidence="3 4">DSM 43925</strain>
    </source>
</reference>